<dbReference type="EMBL" id="QOWE01000010">
    <property type="protein sequence ID" value="RCR68944.1"/>
    <property type="molecule type" value="Genomic_DNA"/>
</dbReference>
<name>A0A368JQJ7_9BACT</name>
<dbReference type="AlphaFoldDB" id="A0A368JQJ7"/>
<evidence type="ECO:0000256" key="1">
    <source>
        <dbReference type="SAM" id="MobiDB-lite"/>
    </source>
</evidence>
<protein>
    <submittedName>
        <fullName evidence="2">DUF3127 domain-containing protein</fullName>
    </submittedName>
</protein>
<dbReference type="InterPro" id="IPR021474">
    <property type="entry name" value="DUF3127"/>
</dbReference>
<organism evidence="2 3">
    <name type="scientific">Larkinella punicea</name>
    <dbReference type="NCBI Taxonomy" id="2315727"/>
    <lineage>
        <taxon>Bacteria</taxon>
        <taxon>Pseudomonadati</taxon>
        <taxon>Bacteroidota</taxon>
        <taxon>Cytophagia</taxon>
        <taxon>Cytophagales</taxon>
        <taxon>Spirosomataceae</taxon>
        <taxon>Larkinella</taxon>
    </lineage>
</organism>
<dbReference type="Pfam" id="PF11325">
    <property type="entry name" value="DUF3127"/>
    <property type="match status" value="1"/>
</dbReference>
<keyword evidence="3" id="KW-1185">Reference proteome</keyword>
<proteinExistence type="predicted"/>
<feature type="region of interest" description="Disordered" evidence="1">
    <location>
        <begin position="91"/>
        <end position="133"/>
    </location>
</feature>
<evidence type="ECO:0000313" key="2">
    <source>
        <dbReference type="EMBL" id="RCR68944.1"/>
    </source>
</evidence>
<dbReference type="OrthoDB" id="598142at2"/>
<feature type="compositionally biased region" description="Low complexity" evidence="1">
    <location>
        <begin position="103"/>
        <end position="120"/>
    </location>
</feature>
<comment type="caution">
    <text evidence="2">The sequence shown here is derived from an EMBL/GenBank/DDBJ whole genome shotgun (WGS) entry which is preliminary data.</text>
</comment>
<sequence length="133" mass="14692">MAMELVGKLVKVLPEQSGQGKNGTWTKQQFVLETIDQFPKQVCLMAWGEKAAELAQYAPGDTMKCAISIESREYNDRWYTDVRAWRIEAAEGGGGGYEPQPAPAAAPRRSEPRAAAADRPLTTFEEEDNGLPF</sequence>
<feature type="compositionally biased region" description="Acidic residues" evidence="1">
    <location>
        <begin position="124"/>
        <end position="133"/>
    </location>
</feature>
<reference evidence="2 3" key="1">
    <citation type="submission" date="2018-07" db="EMBL/GenBank/DDBJ databases">
        <title>Genome analysis of Larkinella rosea.</title>
        <authorList>
            <person name="Zhou Z."/>
            <person name="Wang G."/>
        </authorList>
    </citation>
    <scope>NUCLEOTIDE SEQUENCE [LARGE SCALE GENOMIC DNA]</scope>
    <source>
        <strain evidence="3">zzj9</strain>
    </source>
</reference>
<gene>
    <name evidence="2" type="ORF">DUE52_13705</name>
</gene>
<accession>A0A368JQJ7</accession>
<evidence type="ECO:0000313" key="3">
    <source>
        <dbReference type="Proteomes" id="UP000253383"/>
    </source>
</evidence>
<dbReference type="Proteomes" id="UP000253383">
    <property type="component" value="Unassembled WGS sequence"/>
</dbReference>